<feature type="region of interest" description="Disordered" evidence="1">
    <location>
        <begin position="213"/>
        <end position="233"/>
    </location>
</feature>
<comment type="caution">
    <text evidence="2">The sequence shown here is derived from an EMBL/GenBank/DDBJ whole genome shotgun (WGS) entry which is preliminary data.</text>
</comment>
<evidence type="ECO:0000313" key="2">
    <source>
        <dbReference type="EMBL" id="KAK4872524.1"/>
    </source>
</evidence>
<proteinExistence type="predicted"/>
<dbReference type="AlphaFoldDB" id="A0AAN7PNJ8"/>
<organism evidence="2 3">
    <name type="scientific">Aquatica leii</name>
    <dbReference type="NCBI Taxonomy" id="1421715"/>
    <lineage>
        <taxon>Eukaryota</taxon>
        <taxon>Metazoa</taxon>
        <taxon>Ecdysozoa</taxon>
        <taxon>Arthropoda</taxon>
        <taxon>Hexapoda</taxon>
        <taxon>Insecta</taxon>
        <taxon>Pterygota</taxon>
        <taxon>Neoptera</taxon>
        <taxon>Endopterygota</taxon>
        <taxon>Coleoptera</taxon>
        <taxon>Polyphaga</taxon>
        <taxon>Elateriformia</taxon>
        <taxon>Elateroidea</taxon>
        <taxon>Lampyridae</taxon>
        <taxon>Luciolinae</taxon>
        <taxon>Aquatica</taxon>
    </lineage>
</organism>
<name>A0AAN7PNJ8_9COLE</name>
<feature type="region of interest" description="Disordered" evidence="1">
    <location>
        <begin position="251"/>
        <end position="270"/>
    </location>
</feature>
<sequence length="319" mass="36298">MSRNTRTNLPCNINNLKPKLINEEAYKNCIQAKQTKQSEYYNKKFGARELDLIKPNTKVWVQTTPNSNWQKGVIMSRIDDRRYKVSLETGSTLVRNRIFIKPSIMNNNVATNKTVRWYDEVDRRKVEKEYSCNLQKCELNSFKETNETMSYNLSDEDIGSSKLSRPSTNKEPDVSLNQAANHLVSRSGRSIKTPVRLNLTKCAIWVAEQKLSDNVPSSRPSTSTSAFISLGQNQAKSNKRKLSDIDSTFESSDEDLSLHDTSGSEDVPDLSTSFNEILITPDLDTRKTKVVRKKSLNYRAQEVTKALFQERDLAPGISD</sequence>
<accession>A0AAN7PNJ8</accession>
<evidence type="ECO:0000313" key="3">
    <source>
        <dbReference type="Proteomes" id="UP001353858"/>
    </source>
</evidence>
<protein>
    <submittedName>
        <fullName evidence="2">Uncharacterized protein</fullName>
    </submittedName>
</protein>
<gene>
    <name evidence="2" type="ORF">RN001_014553</name>
</gene>
<feature type="region of interest" description="Disordered" evidence="1">
    <location>
        <begin position="153"/>
        <end position="174"/>
    </location>
</feature>
<dbReference type="EMBL" id="JARPUR010000007">
    <property type="protein sequence ID" value="KAK4872524.1"/>
    <property type="molecule type" value="Genomic_DNA"/>
</dbReference>
<dbReference type="Proteomes" id="UP001353858">
    <property type="component" value="Unassembled WGS sequence"/>
</dbReference>
<keyword evidence="3" id="KW-1185">Reference proteome</keyword>
<evidence type="ECO:0000256" key="1">
    <source>
        <dbReference type="SAM" id="MobiDB-lite"/>
    </source>
</evidence>
<reference evidence="3" key="1">
    <citation type="submission" date="2023-01" db="EMBL/GenBank/DDBJ databases">
        <title>Key to firefly adult light organ development and bioluminescence: homeobox transcription factors regulate luciferase expression and transportation to peroxisome.</title>
        <authorList>
            <person name="Fu X."/>
        </authorList>
    </citation>
    <scope>NUCLEOTIDE SEQUENCE [LARGE SCALE GENOMIC DNA]</scope>
</reference>